<evidence type="ECO:0000256" key="1">
    <source>
        <dbReference type="SAM" id="SignalP"/>
    </source>
</evidence>
<organism evidence="2">
    <name type="scientific">uncultured Gemmatimonadaceae bacterium</name>
    <dbReference type="NCBI Taxonomy" id="246130"/>
    <lineage>
        <taxon>Bacteria</taxon>
        <taxon>Pseudomonadati</taxon>
        <taxon>Gemmatimonadota</taxon>
        <taxon>Gemmatimonadia</taxon>
        <taxon>Gemmatimonadales</taxon>
        <taxon>Gemmatimonadaceae</taxon>
        <taxon>environmental samples</taxon>
    </lineage>
</organism>
<feature type="chain" id="PRO_5026979577" description="Lipoprotein" evidence="1">
    <location>
        <begin position="22"/>
        <end position="585"/>
    </location>
</feature>
<keyword evidence="1" id="KW-0732">Signal</keyword>
<evidence type="ECO:0000313" key="2">
    <source>
        <dbReference type="EMBL" id="CAA9296437.1"/>
    </source>
</evidence>
<proteinExistence type="predicted"/>
<dbReference type="PROSITE" id="PS51257">
    <property type="entry name" value="PROKAR_LIPOPROTEIN"/>
    <property type="match status" value="1"/>
</dbReference>
<dbReference type="AlphaFoldDB" id="A0A6J4K619"/>
<evidence type="ECO:0008006" key="3">
    <source>
        <dbReference type="Google" id="ProtNLM"/>
    </source>
</evidence>
<reference evidence="2" key="1">
    <citation type="submission" date="2020-02" db="EMBL/GenBank/DDBJ databases">
        <authorList>
            <person name="Meier V. D."/>
        </authorList>
    </citation>
    <scope>NUCLEOTIDE SEQUENCE</scope>
    <source>
        <strain evidence="2">AVDCRST_MAG11</strain>
    </source>
</reference>
<dbReference type="EMBL" id="CADCTU010000115">
    <property type="protein sequence ID" value="CAA9296437.1"/>
    <property type="molecule type" value="Genomic_DNA"/>
</dbReference>
<name>A0A6J4K619_9BACT</name>
<protein>
    <recommendedName>
        <fullName evidence="3">Lipoprotein</fullName>
    </recommendedName>
</protein>
<feature type="signal peptide" evidence="1">
    <location>
        <begin position="1"/>
        <end position="21"/>
    </location>
</feature>
<gene>
    <name evidence="2" type="ORF">AVDCRST_MAG11-523</name>
</gene>
<sequence>MRGARSWFVVASLAALAAACADAPQAPQSTSSSAPSLAAGELAAAPCAAATARTVYGEINALLSSKDQTQARSLFRQVEAACDPASLGAAGAKAVAYYRFFLSVYFAIPSRVRGAAPAAASAQHFENVAVYVGLSTRFVEQHFTADGAIRVCPSADAPNGPCVVKTGDNAAGISVPNAALPGPNDAPRLFTVAPADPTECARDNLEFVPNCFQFDVTPALRGGERFDVDVALSVCVDDDEGRSSRLRLAHPEPGAADPKRVEVTPATDLLAAFGAEAPACGLHASRGPDVRGAGLLAAWQRLGAVAARGWAYLGPRTAFAVHAGVGGSVRELSPFGAVDPLVFSGTFDSERFQVGPFPAAIAAERGGWTSSYASPPASITVAESLGDLGTAPGDRVVVLNQGGGACAACPRLTLTGTLRGESGATPRTGTIADVGVYRVVWSSVQAKETAKLAPIDLQDRAGRIIARVAYRTVGSANQLVAYGRALTGPNADAAVEVVLGSFTVNARNTFALRVDLDAGTFQVLSINPPANPLAPPPPPLATLRFLQDATALEQYAIKFEGIDAGILGIDGVGVTRLPDRTPNQP</sequence>
<accession>A0A6J4K619</accession>